<protein>
    <submittedName>
        <fullName evidence="10">Uncharacterized protein</fullName>
    </submittedName>
</protein>
<dbReference type="Pfam" id="PF03169">
    <property type="entry name" value="OPT"/>
    <property type="match status" value="2"/>
</dbReference>
<feature type="transmembrane region" description="Helical" evidence="9">
    <location>
        <begin position="138"/>
        <end position="159"/>
    </location>
</feature>
<accession>A0A7N2M8A3</accession>
<reference evidence="10 11" key="1">
    <citation type="journal article" date="2016" name="G3 (Bethesda)">
        <title>First Draft Assembly and Annotation of the Genome of a California Endemic Oak Quercus lobata Nee (Fagaceae).</title>
        <authorList>
            <person name="Sork V.L."/>
            <person name="Fitz-Gibbon S.T."/>
            <person name="Puiu D."/>
            <person name="Crepeau M."/>
            <person name="Gugger P.F."/>
            <person name="Sherman R."/>
            <person name="Stevens K."/>
            <person name="Langley C.H."/>
            <person name="Pellegrini M."/>
            <person name="Salzberg S.L."/>
        </authorList>
    </citation>
    <scope>NUCLEOTIDE SEQUENCE [LARGE SCALE GENOMIC DNA]</scope>
    <source>
        <strain evidence="10 11">cv. SW786</strain>
    </source>
</reference>
<dbReference type="InParanoid" id="A0A7N2M8A3"/>
<evidence type="ECO:0000256" key="4">
    <source>
        <dbReference type="ARBA" id="ARBA00022692"/>
    </source>
</evidence>
<dbReference type="InterPro" id="IPR004648">
    <property type="entry name" value="Oligpept_transpt"/>
</dbReference>
<keyword evidence="7 9" id="KW-1133">Transmembrane helix</keyword>
<keyword evidence="8 9" id="KW-0472">Membrane</keyword>
<dbReference type="GO" id="GO:0035673">
    <property type="term" value="F:oligopeptide transmembrane transporter activity"/>
    <property type="evidence" value="ECO:0007669"/>
    <property type="project" value="InterPro"/>
</dbReference>
<evidence type="ECO:0000256" key="5">
    <source>
        <dbReference type="ARBA" id="ARBA00022856"/>
    </source>
</evidence>
<organism evidence="10 11">
    <name type="scientific">Quercus lobata</name>
    <name type="common">Valley oak</name>
    <dbReference type="NCBI Taxonomy" id="97700"/>
    <lineage>
        <taxon>Eukaryota</taxon>
        <taxon>Viridiplantae</taxon>
        <taxon>Streptophyta</taxon>
        <taxon>Embryophyta</taxon>
        <taxon>Tracheophyta</taxon>
        <taxon>Spermatophyta</taxon>
        <taxon>Magnoliopsida</taxon>
        <taxon>eudicotyledons</taxon>
        <taxon>Gunneridae</taxon>
        <taxon>Pentapetalae</taxon>
        <taxon>rosids</taxon>
        <taxon>fabids</taxon>
        <taxon>Fagales</taxon>
        <taxon>Fagaceae</taxon>
        <taxon>Quercus</taxon>
    </lineage>
</organism>
<comment type="similarity">
    <text evidence="2">Belongs to the oligopeptide OPT transporter (TC 2.A.67.1) family.</text>
</comment>
<evidence type="ECO:0000313" key="11">
    <source>
        <dbReference type="Proteomes" id="UP000594261"/>
    </source>
</evidence>
<dbReference type="GO" id="GO:0016020">
    <property type="term" value="C:membrane"/>
    <property type="evidence" value="ECO:0007669"/>
    <property type="project" value="UniProtKB-SubCell"/>
</dbReference>
<evidence type="ECO:0000256" key="3">
    <source>
        <dbReference type="ARBA" id="ARBA00022448"/>
    </source>
</evidence>
<feature type="transmembrane region" description="Helical" evidence="9">
    <location>
        <begin position="109"/>
        <end position="131"/>
    </location>
</feature>
<feature type="transmembrane region" description="Helical" evidence="9">
    <location>
        <begin position="200"/>
        <end position="222"/>
    </location>
</feature>
<evidence type="ECO:0000256" key="7">
    <source>
        <dbReference type="ARBA" id="ARBA00022989"/>
    </source>
</evidence>
<dbReference type="EMBL" id="LRBV02000008">
    <property type="status" value="NOT_ANNOTATED_CDS"/>
    <property type="molecule type" value="Genomic_DNA"/>
</dbReference>
<proteinExistence type="inferred from homology"/>
<keyword evidence="5" id="KW-0571">Peptide transport</keyword>
<sequence>MKVAWDEDNDSPIEQVRLTVPPTDDPTLPALTFRTWVLGLISCVFLAFVNQFFTYRQNQLSISSVSAQILVLPLGKLMAAYLPSKPIRVPLTNWSFSLNPGPFNLKEHVLITIFASSGAGGVYAFHIITIVKAFYHRNISGVAAFILSLTTQMLGYGWAGLFRKYLVDSPYMWWPANLVQVSQFRALHEKEKRPKGGHTRLQFFFMIFVASFAYYIVPSYLFPSISSLSTVCWIWKDSVTAQQIGGGLSGLGLGSFGLDWSTVAGFLGTALATPEQSGHSGNRQQVQQNIIIRMCIQAWWLLTNIKDICDTSLLPEGIPWTCPGDDVYYNASIIWGVIGPLRMSTKYGVYKEMNRFFLSGFLAPIPGWFLSCKYPNIKWLRLIHMPIIIGATASMPSCELLGFGSCRNFLQFLCLQKV</sequence>
<evidence type="ECO:0000256" key="8">
    <source>
        <dbReference type="ARBA" id="ARBA00023136"/>
    </source>
</evidence>
<keyword evidence="4 9" id="KW-0812">Transmembrane</keyword>
<evidence type="ECO:0000313" key="10">
    <source>
        <dbReference type="EnsemblPlants" id="QL08p003570:mrna"/>
    </source>
</evidence>
<dbReference type="NCBIfam" id="TIGR00728">
    <property type="entry name" value="OPT_sfam"/>
    <property type="match status" value="1"/>
</dbReference>
<keyword evidence="11" id="KW-1185">Reference proteome</keyword>
<keyword evidence="3" id="KW-0813">Transport</keyword>
<name>A0A7N2M8A3_QUELO</name>
<dbReference type="GO" id="GO:0015031">
    <property type="term" value="P:protein transport"/>
    <property type="evidence" value="ECO:0007669"/>
    <property type="project" value="UniProtKB-KW"/>
</dbReference>
<dbReference type="InterPro" id="IPR004813">
    <property type="entry name" value="OPT"/>
</dbReference>
<evidence type="ECO:0000256" key="2">
    <source>
        <dbReference type="ARBA" id="ARBA00005484"/>
    </source>
</evidence>
<dbReference type="PANTHER" id="PTHR22601">
    <property type="entry name" value="ISP4 LIKE PROTEIN"/>
    <property type="match status" value="1"/>
</dbReference>
<evidence type="ECO:0000256" key="1">
    <source>
        <dbReference type="ARBA" id="ARBA00004141"/>
    </source>
</evidence>
<dbReference type="AlphaFoldDB" id="A0A7N2M8A3"/>
<evidence type="ECO:0000256" key="6">
    <source>
        <dbReference type="ARBA" id="ARBA00022927"/>
    </source>
</evidence>
<evidence type="ECO:0000256" key="9">
    <source>
        <dbReference type="SAM" id="Phobius"/>
    </source>
</evidence>
<feature type="transmembrane region" description="Helical" evidence="9">
    <location>
        <begin position="33"/>
        <end position="53"/>
    </location>
</feature>
<keyword evidence="6" id="KW-0653">Protein transport</keyword>
<dbReference type="EnsemblPlants" id="QL08p003570:mrna">
    <property type="protein sequence ID" value="QL08p003570:mrna"/>
    <property type="gene ID" value="QL08p003570"/>
</dbReference>
<feature type="transmembrane region" description="Helical" evidence="9">
    <location>
        <begin position="60"/>
        <end position="82"/>
    </location>
</feature>
<reference evidence="10" key="2">
    <citation type="submission" date="2021-01" db="UniProtKB">
        <authorList>
            <consortium name="EnsemblPlants"/>
        </authorList>
    </citation>
    <scope>IDENTIFICATION</scope>
</reference>
<dbReference type="Proteomes" id="UP000594261">
    <property type="component" value="Chromosome 8"/>
</dbReference>
<dbReference type="Gramene" id="QL08p003570:mrna">
    <property type="protein sequence ID" value="QL08p003570:mrna"/>
    <property type="gene ID" value="QL08p003570"/>
</dbReference>
<comment type="subcellular location">
    <subcellularLocation>
        <location evidence="1">Membrane</location>
        <topology evidence="1">Multi-pass membrane protein</topology>
    </subcellularLocation>
</comment>